<keyword evidence="2" id="KW-1185">Reference proteome</keyword>
<dbReference type="Proteomes" id="UP001057375">
    <property type="component" value="Unassembled WGS sequence"/>
</dbReference>
<accession>A0ABQ5K228</accession>
<sequence length="48" mass="5322">MNPVNLIETMGEEAFTGKSAIIGKNFAEKEGLKLGDFVKLKFSEDDMK</sequence>
<name>A0ABQ5K228_9EUKA</name>
<evidence type="ECO:0000313" key="2">
    <source>
        <dbReference type="Proteomes" id="UP001057375"/>
    </source>
</evidence>
<protein>
    <submittedName>
        <fullName evidence="1">Uncharacterized protein</fullName>
    </submittedName>
</protein>
<organism evidence="1 2">
    <name type="scientific">Aduncisulcus paluster</name>
    <dbReference type="NCBI Taxonomy" id="2918883"/>
    <lineage>
        <taxon>Eukaryota</taxon>
        <taxon>Metamonada</taxon>
        <taxon>Carpediemonas-like organisms</taxon>
        <taxon>Aduncisulcus</taxon>
    </lineage>
</organism>
<reference evidence="1" key="1">
    <citation type="submission" date="2022-03" db="EMBL/GenBank/DDBJ databases">
        <title>Draft genome sequence of Aduncisulcus paluster, a free-living microaerophilic Fornicata.</title>
        <authorList>
            <person name="Yuyama I."/>
            <person name="Kume K."/>
            <person name="Tamura T."/>
            <person name="Inagaki Y."/>
            <person name="Hashimoto T."/>
        </authorList>
    </citation>
    <scope>NUCLEOTIDE SEQUENCE</scope>
    <source>
        <strain evidence="1">NY0171</strain>
    </source>
</reference>
<gene>
    <name evidence="1" type="ORF">ADUPG1_004506</name>
</gene>
<dbReference type="EMBL" id="BQXS01006772">
    <property type="protein sequence ID" value="GKT22353.1"/>
    <property type="molecule type" value="Genomic_DNA"/>
</dbReference>
<feature type="non-terminal residue" evidence="1">
    <location>
        <position position="48"/>
    </location>
</feature>
<comment type="caution">
    <text evidence="1">The sequence shown here is derived from an EMBL/GenBank/DDBJ whole genome shotgun (WGS) entry which is preliminary data.</text>
</comment>
<evidence type="ECO:0000313" key="1">
    <source>
        <dbReference type="EMBL" id="GKT22353.1"/>
    </source>
</evidence>
<proteinExistence type="predicted"/>